<gene>
    <name evidence="2" type="ORF">LCGC14_2147880</name>
</gene>
<evidence type="ECO:0000256" key="1">
    <source>
        <dbReference type="SAM" id="Phobius"/>
    </source>
</evidence>
<proteinExistence type="predicted"/>
<dbReference type="AlphaFoldDB" id="A0A0F9DWL9"/>
<keyword evidence="1" id="KW-0472">Membrane</keyword>
<reference evidence="2" key="1">
    <citation type="journal article" date="2015" name="Nature">
        <title>Complex archaea that bridge the gap between prokaryotes and eukaryotes.</title>
        <authorList>
            <person name="Spang A."/>
            <person name="Saw J.H."/>
            <person name="Jorgensen S.L."/>
            <person name="Zaremba-Niedzwiedzka K."/>
            <person name="Martijn J."/>
            <person name="Lind A.E."/>
            <person name="van Eijk R."/>
            <person name="Schleper C."/>
            <person name="Guy L."/>
            <person name="Ettema T.J."/>
        </authorList>
    </citation>
    <scope>NUCLEOTIDE SEQUENCE</scope>
</reference>
<comment type="caution">
    <text evidence="2">The sequence shown here is derived from an EMBL/GenBank/DDBJ whole genome shotgun (WGS) entry which is preliminary data.</text>
</comment>
<organism evidence="2">
    <name type="scientific">marine sediment metagenome</name>
    <dbReference type="NCBI Taxonomy" id="412755"/>
    <lineage>
        <taxon>unclassified sequences</taxon>
        <taxon>metagenomes</taxon>
        <taxon>ecological metagenomes</taxon>
    </lineage>
</organism>
<evidence type="ECO:0000313" key="2">
    <source>
        <dbReference type="EMBL" id="KKL66149.1"/>
    </source>
</evidence>
<sequence length="63" mass="6855">MFEGMMYSVGSYAATIAIGYLLGWWRTNSAAKAIAKAFSDGKLSNDELRAGVRFVKTLFSKVG</sequence>
<accession>A0A0F9DWL9</accession>
<keyword evidence="1" id="KW-1133">Transmembrane helix</keyword>
<name>A0A0F9DWL9_9ZZZZ</name>
<feature type="transmembrane region" description="Helical" evidence="1">
    <location>
        <begin position="6"/>
        <end position="25"/>
    </location>
</feature>
<dbReference type="EMBL" id="LAZR01027297">
    <property type="protein sequence ID" value="KKL66149.1"/>
    <property type="molecule type" value="Genomic_DNA"/>
</dbReference>
<keyword evidence="1" id="KW-0812">Transmembrane</keyword>
<protein>
    <submittedName>
        <fullName evidence="2">Uncharacterized protein</fullName>
    </submittedName>
</protein>